<dbReference type="InterPro" id="IPR013425">
    <property type="entry name" value="Autotrns_rpt"/>
</dbReference>
<keyword evidence="1" id="KW-0732">Signal</keyword>
<sequence length="738" mass="78332">MAKAVTFAKASAAFLSCGKKFNPIPSLISEPFMTFHSLPGARSGGLMLAAVAALALSGCGGSSSDSDSSSDVGKPEQPVGTGSELMVATPSVAYPLPASRYAENNADDTLRWIIGDNPVAKLLSGINDIWKGTSDGYQSAASGSGPDSYLTNPIINAEVWAANMQYVIDVTHERSDEQAVLAFLDDSRSKNYSVIDGYGPLTEAYVENSGAYVDIPVPTTAQVLEDEHYQPGSNDNIVFAGDQASTLGEVVTLVDAFRQRSPASTNASKYIFSTPRPWRMTDSGEIDFLGTVKDYTCVDSAGNSEMRTVDSYITSVKVVPGLMCARRAHSTGDHDKGLYTEDTENRRKDGGYPSGHTNAGYLAAMAYAYALPQRYSEMLTRGSQLGESRIMAGMHSPLDVIGGRVQSMIVASYALNQPAILDQATAAYQRTQQFFGDLAEAEGMDLYQYAHRPVTDQAELIDGANVRTEVYDNNLYDDREANKEAYRFRMTYGLPQDPSKAGQDPIVPEGAEALLATRLPYLTGEQRRAVLYTTSIDSGYPVLDATNGWGRLDLVTAADGYGAFLGDVTVTMDASLGGFNARDSWQNDISGAGRLLKEGDGYLALTGENTYSGGTLVQDGTLAALSPSAFGSGDVYVDEGSVLVDVEGALAVPGNLTVDGGALTLRMDDDQSQLTVGETVYIDGGTLVLDFQTLAPQSGVEFTLLSGAVVAGTFDAVDAGDVAVELVYTPTSVIATIQ</sequence>
<dbReference type="NCBIfam" id="TIGR02601">
    <property type="entry name" value="autotrns_rpt"/>
    <property type="match status" value="1"/>
</dbReference>
<dbReference type="Gene3D" id="1.20.144.10">
    <property type="entry name" value="Phosphatidic acid phosphatase type 2/haloperoxidase"/>
    <property type="match status" value="1"/>
</dbReference>
<protein>
    <submittedName>
        <fullName evidence="4">Autotransporter-associated beta strand repeat protein</fullName>
    </submittedName>
</protein>
<dbReference type="Pfam" id="PF12951">
    <property type="entry name" value="PATR"/>
    <property type="match status" value="1"/>
</dbReference>
<accession>K0CDC3</accession>
<dbReference type="Proteomes" id="UP000006286">
    <property type="component" value="Chromosome"/>
</dbReference>
<dbReference type="PATRIC" id="fig|930169.3.peg.1257"/>
<dbReference type="InterPro" id="IPR011050">
    <property type="entry name" value="Pectin_lyase_fold/virulence"/>
</dbReference>
<dbReference type="InterPro" id="IPR000326">
    <property type="entry name" value="PAP2/HPO"/>
</dbReference>
<dbReference type="SMART" id="SM00014">
    <property type="entry name" value="acidPPc"/>
    <property type="match status" value="1"/>
</dbReference>
<feature type="region of interest" description="Disordered" evidence="2">
    <location>
        <begin position="331"/>
        <end position="354"/>
    </location>
</feature>
<dbReference type="InterPro" id="IPR036938">
    <property type="entry name" value="PAP2/HPO_sf"/>
</dbReference>
<dbReference type="GO" id="GO:0003993">
    <property type="term" value="F:acid phosphatase activity"/>
    <property type="evidence" value="ECO:0007669"/>
    <property type="project" value="InterPro"/>
</dbReference>
<organism evidence="4 5">
    <name type="scientific">Alcanivorax dieselolei (strain DSM 16502 / CGMCC 1.3690 / MCCC 1A00001 / B-5)</name>
    <name type="common">Alloalcanivorax dieselolei</name>
    <dbReference type="NCBI Taxonomy" id="930169"/>
    <lineage>
        <taxon>Bacteria</taxon>
        <taxon>Pseudomonadati</taxon>
        <taxon>Pseudomonadota</taxon>
        <taxon>Gammaproteobacteria</taxon>
        <taxon>Oceanospirillales</taxon>
        <taxon>Alcanivoracaceae</taxon>
        <taxon>Alloalcanivorax</taxon>
    </lineage>
</organism>
<name>K0CDC3_ALCDB</name>
<feature type="region of interest" description="Disordered" evidence="2">
    <location>
        <begin position="62"/>
        <end position="84"/>
    </location>
</feature>
<dbReference type="InterPro" id="IPR001011">
    <property type="entry name" value="Acid_Pase_classA_bac"/>
</dbReference>
<keyword evidence="5" id="KW-1185">Reference proteome</keyword>
<dbReference type="eggNOG" id="COG0671">
    <property type="taxonomic scope" value="Bacteria"/>
</dbReference>
<evidence type="ECO:0000259" key="3">
    <source>
        <dbReference type="SMART" id="SM00014"/>
    </source>
</evidence>
<dbReference type="KEGG" id="adi:B5T_01283"/>
<dbReference type="PRINTS" id="PR00483">
    <property type="entry name" value="BACPHPHTASE"/>
</dbReference>
<feature type="compositionally biased region" description="Low complexity" evidence="2">
    <location>
        <begin position="62"/>
        <end position="71"/>
    </location>
</feature>
<evidence type="ECO:0000313" key="4">
    <source>
        <dbReference type="EMBL" id="AFT69566.1"/>
    </source>
</evidence>
<dbReference type="EMBL" id="CP003466">
    <property type="protein sequence ID" value="AFT69566.1"/>
    <property type="molecule type" value="Genomic_DNA"/>
</dbReference>
<dbReference type="SUPFAM" id="SSF51126">
    <property type="entry name" value="Pectin lyase-like"/>
    <property type="match status" value="1"/>
</dbReference>
<gene>
    <name evidence="4" type="ordered locus">B5T_01283</name>
</gene>
<dbReference type="STRING" id="930169.B5T_01283"/>
<proteinExistence type="predicted"/>
<dbReference type="SUPFAM" id="SSF48317">
    <property type="entry name" value="Acid phosphatase/Vanadium-dependent haloperoxidase"/>
    <property type="match status" value="1"/>
</dbReference>
<evidence type="ECO:0000256" key="2">
    <source>
        <dbReference type="SAM" id="MobiDB-lite"/>
    </source>
</evidence>
<dbReference type="AlphaFoldDB" id="K0CDC3"/>
<evidence type="ECO:0000256" key="1">
    <source>
        <dbReference type="ARBA" id="ARBA00022729"/>
    </source>
</evidence>
<dbReference type="GO" id="GO:0030288">
    <property type="term" value="C:outer membrane-bounded periplasmic space"/>
    <property type="evidence" value="ECO:0007669"/>
    <property type="project" value="InterPro"/>
</dbReference>
<reference evidence="4 5" key="1">
    <citation type="journal article" date="2012" name="J. Bacteriol.">
        <title>Complete genome sequence of Alcanivorax dieselolei type strain B5.</title>
        <authorList>
            <person name="Lai Q."/>
            <person name="Li W."/>
            <person name="Shao Z."/>
        </authorList>
    </citation>
    <scope>NUCLEOTIDE SEQUENCE [LARGE SCALE GENOMIC DNA]</scope>
    <source>
        <strain evidence="5">DSM 16502 / CGMCC 1.3690 / B-5</strain>
    </source>
</reference>
<feature type="compositionally biased region" description="Basic and acidic residues" evidence="2">
    <location>
        <begin position="331"/>
        <end position="350"/>
    </location>
</feature>
<feature type="domain" description="Phosphatidic acid phosphatase type 2/haloperoxidase" evidence="3">
    <location>
        <begin position="308"/>
        <end position="415"/>
    </location>
</feature>
<evidence type="ECO:0000313" key="5">
    <source>
        <dbReference type="Proteomes" id="UP000006286"/>
    </source>
</evidence>
<dbReference type="Pfam" id="PF01569">
    <property type="entry name" value="PAP2"/>
    <property type="match status" value="1"/>
</dbReference>
<dbReference type="HOGENOM" id="CLU_016419_1_0_6"/>